<reference evidence="2" key="1">
    <citation type="submission" date="2023-06" db="EMBL/GenBank/DDBJ databases">
        <title>Survivors Of The Sea: Transcriptome response of Skeletonema marinoi to long-term dormancy.</title>
        <authorList>
            <person name="Pinder M.I.M."/>
            <person name="Kourtchenko O."/>
            <person name="Robertson E.K."/>
            <person name="Larsson T."/>
            <person name="Maumus F."/>
            <person name="Osuna-Cruz C.M."/>
            <person name="Vancaester E."/>
            <person name="Stenow R."/>
            <person name="Vandepoele K."/>
            <person name="Ploug H."/>
            <person name="Bruchert V."/>
            <person name="Godhe A."/>
            <person name="Topel M."/>
        </authorList>
    </citation>
    <scope>NUCLEOTIDE SEQUENCE</scope>
    <source>
        <strain evidence="2">R05AC</strain>
    </source>
</reference>
<organism evidence="2 3">
    <name type="scientific">Skeletonema marinoi</name>
    <dbReference type="NCBI Taxonomy" id="267567"/>
    <lineage>
        <taxon>Eukaryota</taxon>
        <taxon>Sar</taxon>
        <taxon>Stramenopiles</taxon>
        <taxon>Ochrophyta</taxon>
        <taxon>Bacillariophyta</taxon>
        <taxon>Coscinodiscophyceae</taxon>
        <taxon>Thalassiosirophycidae</taxon>
        <taxon>Thalassiosirales</taxon>
        <taxon>Skeletonemataceae</taxon>
        <taxon>Skeletonema</taxon>
        <taxon>Skeletonema marinoi-dohrnii complex</taxon>
    </lineage>
</organism>
<evidence type="ECO:0000259" key="1">
    <source>
        <dbReference type="Pfam" id="PF07534"/>
    </source>
</evidence>
<feature type="domain" description="TLDc" evidence="1">
    <location>
        <begin position="80"/>
        <end position="216"/>
    </location>
</feature>
<sequence length="257" mass="26620">MRGLPTILPFVATHLSSSVTTAFSSSSARRTLILPASASTQQTTSLQASPLQDVFSGITGIAPSSIEPPTDLLIGTSIDPTRGDVELERVYKATKDGWSAIDFHKCVDTKGSAIVVALTKSGKRFGGFNPLGWSSTDDYGNSNNAFLWFEKNGKGVKLPILAGGNTAIYDIASAGPTFGAADFCIGPPKAAVMGGFTGPSVENVSSVAGSLKKGKSSVGGCYDYVKGWPVSGAFSVVEVEVYCNARAGKRSGGLFGF</sequence>
<dbReference type="Proteomes" id="UP001224775">
    <property type="component" value="Unassembled WGS sequence"/>
</dbReference>
<proteinExistence type="predicted"/>
<protein>
    <recommendedName>
        <fullName evidence="1">TLDc domain-containing protein</fullName>
    </recommendedName>
</protein>
<accession>A0AAD9DK94</accession>
<evidence type="ECO:0000313" key="3">
    <source>
        <dbReference type="Proteomes" id="UP001224775"/>
    </source>
</evidence>
<dbReference type="AlphaFoldDB" id="A0AAD9DK94"/>
<dbReference type="Pfam" id="PF07534">
    <property type="entry name" value="TLD"/>
    <property type="match status" value="1"/>
</dbReference>
<name>A0AAD9DK94_9STRA</name>
<gene>
    <name evidence="2" type="ORF">QTG54_001233</name>
</gene>
<evidence type="ECO:0000313" key="2">
    <source>
        <dbReference type="EMBL" id="KAK1749294.1"/>
    </source>
</evidence>
<dbReference type="InterPro" id="IPR006571">
    <property type="entry name" value="TLDc_dom"/>
</dbReference>
<comment type="caution">
    <text evidence="2">The sequence shown here is derived from an EMBL/GenBank/DDBJ whole genome shotgun (WGS) entry which is preliminary data.</text>
</comment>
<keyword evidence="3" id="KW-1185">Reference proteome</keyword>
<dbReference type="EMBL" id="JATAAI010000001">
    <property type="protein sequence ID" value="KAK1749294.1"/>
    <property type="molecule type" value="Genomic_DNA"/>
</dbReference>